<keyword evidence="3" id="KW-1185">Reference proteome</keyword>
<dbReference type="AlphaFoldDB" id="A0A565CNA5"/>
<dbReference type="EMBL" id="CABITT030000008">
    <property type="protein sequence ID" value="VVB15087.1"/>
    <property type="molecule type" value="Genomic_DNA"/>
</dbReference>
<proteinExistence type="predicted"/>
<dbReference type="PANTHER" id="PTHR23071:SF1">
    <property type="entry name" value="GPI ETHANOLAMINE PHOSPHATE TRANSFERASE 3"/>
    <property type="match status" value="1"/>
</dbReference>
<accession>A0A565CNA5</accession>
<dbReference type="GO" id="GO:0006506">
    <property type="term" value="P:GPI anchor biosynthetic process"/>
    <property type="evidence" value="ECO:0007669"/>
    <property type="project" value="InterPro"/>
</dbReference>
<dbReference type="SUPFAM" id="SSF53649">
    <property type="entry name" value="Alkaline phosphatase-like"/>
    <property type="match status" value="1"/>
</dbReference>
<feature type="region of interest" description="Disordered" evidence="1">
    <location>
        <begin position="67"/>
        <end position="115"/>
    </location>
</feature>
<dbReference type="InterPro" id="IPR017850">
    <property type="entry name" value="Alkaline_phosphatase_core_sf"/>
</dbReference>
<dbReference type="InterPro" id="IPR039524">
    <property type="entry name" value="PIGO/GPI13"/>
</dbReference>
<gene>
    <name evidence="2" type="ORF">ANE_LOCUS25531</name>
</gene>
<name>A0A565CNA5_9BRAS</name>
<protein>
    <submittedName>
        <fullName evidence="2">Uncharacterized protein</fullName>
    </submittedName>
</protein>
<dbReference type="PANTHER" id="PTHR23071">
    <property type="entry name" value="PHOSPHATIDYLINOSITOL GLYCAN"/>
    <property type="match status" value="1"/>
</dbReference>
<evidence type="ECO:0000256" key="1">
    <source>
        <dbReference type="SAM" id="MobiDB-lite"/>
    </source>
</evidence>
<dbReference type="Gene3D" id="3.40.720.10">
    <property type="entry name" value="Alkaline Phosphatase, subunit A"/>
    <property type="match status" value="1"/>
</dbReference>
<sequence>MAVYIGLTSGGLPTFIDVGNSFRAPAIVEDNFHQYQKVIVILESQADPGGLHENTVLIVMGDHGQTLNGDHGGGTAEEVKKKKTKSRKAMEPKKTKSRKAMEPAGAQDPGSVRNDGNVVSLDEKISIMLNVVKVVLFLLGGTERKDEEAAIVDISAEEELYMLRNLTKFAGSLIRSLSLNDVFLLVKSFFKRLQTGRVRLEITLD</sequence>
<evidence type="ECO:0000313" key="3">
    <source>
        <dbReference type="Proteomes" id="UP000489600"/>
    </source>
</evidence>
<dbReference type="OrthoDB" id="1727866at2759"/>
<dbReference type="GO" id="GO:0051377">
    <property type="term" value="F:mannose-ethanolamine phosphotransferase activity"/>
    <property type="evidence" value="ECO:0007669"/>
    <property type="project" value="TreeGrafter"/>
</dbReference>
<reference evidence="2" key="1">
    <citation type="submission" date="2019-07" db="EMBL/GenBank/DDBJ databases">
        <authorList>
            <person name="Dittberner H."/>
        </authorList>
    </citation>
    <scope>NUCLEOTIDE SEQUENCE [LARGE SCALE GENOMIC DNA]</scope>
</reference>
<dbReference type="GO" id="GO:0005789">
    <property type="term" value="C:endoplasmic reticulum membrane"/>
    <property type="evidence" value="ECO:0007669"/>
    <property type="project" value="TreeGrafter"/>
</dbReference>
<evidence type="ECO:0000313" key="2">
    <source>
        <dbReference type="EMBL" id="VVB15087.1"/>
    </source>
</evidence>
<organism evidence="2 3">
    <name type="scientific">Arabis nemorensis</name>
    <dbReference type="NCBI Taxonomy" id="586526"/>
    <lineage>
        <taxon>Eukaryota</taxon>
        <taxon>Viridiplantae</taxon>
        <taxon>Streptophyta</taxon>
        <taxon>Embryophyta</taxon>
        <taxon>Tracheophyta</taxon>
        <taxon>Spermatophyta</taxon>
        <taxon>Magnoliopsida</taxon>
        <taxon>eudicotyledons</taxon>
        <taxon>Gunneridae</taxon>
        <taxon>Pentapetalae</taxon>
        <taxon>rosids</taxon>
        <taxon>malvids</taxon>
        <taxon>Brassicales</taxon>
        <taxon>Brassicaceae</taxon>
        <taxon>Arabideae</taxon>
        <taxon>Arabis</taxon>
    </lineage>
</organism>
<dbReference type="Proteomes" id="UP000489600">
    <property type="component" value="Unassembled WGS sequence"/>
</dbReference>
<comment type="caution">
    <text evidence="2">The sequence shown here is derived from an EMBL/GenBank/DDBJ whole genome shotgun (WGS) entry which is preliminary data.</text>
</comment>